<dbReference type="Proteomes" id="UP001139353">
    <property type="component" value="Unassembled WGS sequence"/>
</dbReference>
<evidence type="ECO:0000256" key="10">
    <source>
        <dbReference type="ARBA" id="ARBA00023004"/>
    </source>
</evidence>
<evidence type="ECO:0000256" key="1">
    <source>
        <dbReference type="ARBA" id="ARBA00001970"/>
    </source>
</evidence>
<comment type="caution">
    <text evidence="15">The sequence shown here is derived from an EMBL/GenBank/DDBJ whole genome shotgun (WGS) entry which is preliminary data.</text>
</comment>
<evidence type="ECO:0000256" key="4">
    <source>
        <dbReference type="ARBA" id="ARBA00022475"/>
    </source>
</evidence>
<organism evidence="15 16">
    <name type="scientific">Scleromatobacter humisilvae</name>
    <dbReference type="NCBI Taxonomy" id="2897159"/>
    <lineage>
        <taxon>Bacteria</taxon>
        <taxon>Pseudomonadati</taxon>
        <taxon>Pseudomonadota</taxon>
        <taxon>Betaproteobacteria</taxon>
        <taxon>Burkholderiales</taxon>
        <taxon>Sphaerotilaceae</taxon>
        <taxon>Scleromatobacter</taxon>
    </lineage>
</organism>
<keyword evidence="11 13" id="KW-0472">Membrane</keyword>
<keyword evidence="6 13" id="KW-0812">Transmembrane</keyword>
<comment type="cofactor">
    <cofactor evidence="1">
        <name>heme b</name>
        <dbReference type="ChEBI" id="CHEBI:60344"/>
    </cofactor>
</comment>
<evidence type="ECO:0000256" key="9">
    <source>
        <dbReference type="ARBA" id="ARBA00022989"/>
    </source>
</evidence>
<keyword evidence="3" id="KW-0813">Transport</keyword>
<keyword evidence="5" id="KW-0349">Heme</keyword>
<evidence type="ECO:0000256" key="12">
    <source>
        <dbReference type="ARBA" id="ARBA00037975"/>
    </source>
</evidence>
<protein>
    <submittedName>
        <fullName evidence="15">Cytochrome b</fullName>
    </submittedName>
</protein>
<keyword evidence="8" id="KW-0249">Electron transport</keyword>
<dbReference type="GO" id="GO:0009055">
    <property type="term" value="F:electron transfer activity"/>
    <property type="evidence" value="ECO:0007669"/>
    <property type="project" value="InterPro"/>
</dbReference>
<dbReference type="InterPro" id="IPR052168">
    <property type="entry name" value="Cytochrome_b561_oxidase"/>
</dbReference>
<dbReference type="PANTHER" id="PTHR30529">
    <property type="entry name" value="CYTOCHROME B561"/>
    <property type="match status" value="1"/>
</dbReference>
<dbReference type="Gene3D" id="1.20.950.20">
    <property type="entry name" value="Transmembrane di-heme cytochromes, Chain C"/>
    <property type="match status" value="1"/>
</dbReference>
<dbReference type="AlphaFoldDB" id="A0A9X1YLN9"/>
<evidence type="ECO:0000256" key="8">
    <source>
        <dbReference type="ARBA" id="ARBA00022982"/>
    </source>
</evidence>
<dbReference type="EMBL" id="JAJLJH010000005">
    <property type="protein sequence ID" value="MCK9687735.1"/>
    <property type="molecule type" value="Genomic_DNA"/>
</dbReference>
<dbReference type="PANTHER" id="PTHR30529:SF1">
    <property type="entry name" value="CYTOCHROME B561 HOMOLOG 2"/>
    <property type="match status" value="1"/>
</dbReference>
<evidence type="ECO:0000256" key="5">
    <source>
        <dbReference type="ARBA" id="ARBA00022617"/>
    </source>
</evidence>
<feature type="transmembrane region" description="Helical" evidence="13">
    <location>
        <begin position="143"/>
        <end position="165"/>
    </location>
</feature>
<feature type="transmembrane region" description="Helical" evidence="13">
    <location>
        <begin position="91"/>
        <end position="123"/>
    </location>
</feature>
<evidence type="ECO:0000256" key="2">
    <source>
        <dbReference type="ARBA" id="ARBA00004651"/>
    </source>
</evidence>
<evidence type="ECO:0000256" key="6">
    <source>
        <dbReference type="ARBA" id="ARBA00022692"/>
    </source>
</evidence>
<reference evidence="15" key="1">
    <citation type="submission" date="2021-11" db="EMBL/GenBank/DDBJ databases">
        <title>BS-T2-15 a new species belonging to the Comamonadaceae family isolated from the soil of a French oak forest.</title>
        <authorList>
            <person name="Mieszkin S."/>
            <person name="Alain K."/>
        </authorList>
    </citation>
    <scope>NUCLEOTIDE SEQUENCE</scope>
    <source>
        <strain evidence="15">BS-T2-15</strain>
    </source>
</reference>
<proteinExistence type="inferred from homology"/>
<evidence type="ECO:0000256" key="13">
    <source>
        <dbReference type="SAM" id="Phobius"/>
    </source>
</evidence>
<dbReference type="InterPro" id="IPR016174">
    <property type="entry name" value="Di-haem_cyt_TM"/>
</dbReference>
<dbReference type="GO" id="GO:0005886">
    <property type="term" value="C:plasma membrane"/>
    <property type="evidence" value="ECO:0007669"/>
    <property type="project" value="UniProtKB-SubCell"/>
</dbReference>
<feature type="domain" description="Cytochrome b561 bacterial/Ni-hydrogenase" evidence="14">
    <location>
        <begin position="7"/>
        <end position="177"/>
    </location>
</feature>
<dbReference type="InterPro" id="IPR011577">
    <property type="entry name" value="Cyt_b561_bac/Ni-Hgenase"/>
</dbReference>
<evidence type="ECO:0000313" key="16">
    <source>
        <dbReference type="Proteomes" id="UP001139353"/>
    </source>
</evidence>
<gene>
    <name evidence="15" type="ORF">LPC04_18695</name>
</gene>
<dbReference type="GO" id="GO:0046872">
    <property type="term" value="F:metal ion binding"/>
    <property type="evidence" value="ECO:0007669"/>
    <property type="project" value="UniProtKB-KW"/>
</dbReference>
<feature type="transmembrane region" description="Helical" evidence="13">
    <location>
        <begin position="48"/>
        <end position="66"/>
    </location>
</feature>
<feature type="transmembrane region" description="Helical" evidence="13">
    <location>
        <begin position="12"/>
        <end position="33"/>
    </location>
</feature>
<keyword evidence="7" id="KW-0479">Metal-binding</keyword>
<sequence>MNQPATRYSSTAIALHWLMALAIVGNFCLGWYMSDLHMSLLRLKLFNYHKWAGVTILLLATLRLLWRLAKRPPADLPAPKWQHVAAHVTHWALYALFFAVPLVGWAYSSASGFPIVLFGVLPLPDFVAKNHELAETLKGLHGTLAWTLITLVGLHIAAVGKHMVIDRDGLLRRMMPGRA</sequence>
<dbReference type="GO" id="GO:0022904">
    <property type="term" value="P:respiratory electron transport chain"/>
    <property type="evidence" value="ECO:0007669"/>
    <property type="project" value="InterPro"/>
</dbReference>
<dbReference type="SUPFAM" id="SSF81342">
    <property type="entry name" value="Transmembrane di-heme cytochromes"/>
    <property type="match status" value="1"/>
</dbReference>
<dbReference type="RefSeq" id="WP_275683771.1">
    <property type="nucleotide sequence ID" value="NZ_JAJLJH010000005.1"/>
</dbReference>
<dbReference type="GO" id="GO:0020037">
    <property type="term" value="F:heme binding"/>
    <property type="evidence" value="ECO:0007669"/>
    <property type="project" value="TreeGrafter"/>
</dbReference>
<accession>A0A9X1YLN9</accession>
<comment type="similarity">
    <text evidence="12">Belongs to the cytochrome b561 family.</text>
</comment>
<evidence type="ECO:0000256" key="3">
    <source>
        <dbReference type="ARBA" id="ARBA00022448"/>
    </source>
</evidence>
<evidence type="ECO:0000256" key="7">
    <source>
        <dbReference type="ARBA" id="ARBA00022723"/>
    </source>
</evidence>
<keyword evidence="16" id="KW-1185">Reference proteome</keyword>
<keyword evidence="9 13" id="KW-1133">Transmembrane helix</keyword>
<evidence type="ECO:0000259" key="14">
    <source>
        <dbReference type="Pfam" id="PF01292"/>
    </source>
</evidence>
<evidence type="ECO:0000313" key="15">
    <source>
        <dbReference type="EMBL" id="MCK9687735.1"/>
    </source>
</evidence>
<evidence type="ECO:0000256" key="11">
    <source>
        <dbReference type="ARBA" id="ARBA00023136"/>
    </source>
</evidence>
<keyword evidence="4" id="KW-1003">Cell membrane</keyword>
<name>A0A9X1YLN9_9BURK</name>
<comment type="subcellular location">
    <subcellularLocation>
        <location evidence="2">Cell membrane</location>
        <topology evidence="2">Multi-pass membrane protein</topology>
    </subcellularLocation>
</comment>
<keyword evidence="10" id="KW-0408">Iron</keyword>
<dbReference type="Pfam" id="PF01292">
    <property type="entry name" value="Ni_hydr_CYTB"/>
    <property type="match status" value="1"/>
</dbReference>